<dbReference type="EMBL" id="JALPRX010000202">
    <property type="protein sequence ID" value="MCK8788176.1"/>
    <property type="molecule type" value="Genomic_DNA"/>
</dbReference>
<proteinExistence type="predicted"/>
<reference evidence="1" key="1">
    <citation type="submission" date="2022-04" db="EMBL/GenBank/DDBJ databases">
        <title>Roseomonas acroporae sp. nov., isolated from coral Acropora digitifera.</title>
        <authorList>
            <person name="Sun H."/>
        </authorList>
    </citation>
    <scope>NUCLEOTIDE SEQUENCE</scope>
    <source>
        <strain evidence="1">NAR14</strain>
    </source>
</reference>
<protein>
    <submittedName>
        <fullName evidence="1">Uncharacterized protein</fullName>
    </submittedName>
</protein>
<evidence type="ECO:0000313" key="2">
    <source>
        <dbReference type="Proteomes" id="UP001139516"/>
    </source>
</evidence>
<dbReference type="RefSeq" id="WP_248670217.1">
    <property type="nucleotide sequence ID" value="NZ_JALPRX010000202.1"/>
</dbReference>
<gene>
    <name evidence="1" type="ORF">M0638_27895</name>
</gene>
<dbReference type="AlphaFoldDB" id="A0A9X1YLJ1"/>
<organism evidence="1 2">
    <name type="scientific">Roseomonas acroporae</name>
    <dbReference type="NCBI Taxonomy" id="2937791"/>
    <lineage>
        <taxon>Bacteria</taxon>
        <taxon>Pseudomonadati</taxon>
        <taxon>Pseudomonadota</taxon>
        <taxon>Alphaproteobacteria</taxon>
        <taxon>Acetobacterales</taxon>
        <taxon>Roseomonadaceae</taxon>
        <taxon>Roseomonas</taxon>
    </lineage>
</organism>
<accession>A0A9X1YLJ1</accession>
<name>A0A9X1YLJ1_9PROT</name>
<evidence type="ECO:0000313" key="1">
    <source>
        <dbReference type="EMBL" id="MCK8788176.1"/>
    </source>
</evidence>
<dbReference type="Proteomes" id="UP001139516">
    <property type="component" value="Unassembled WGS sequence"/>
</dbReference>
<comment type="caution">
    <text evidence="1">The sequence shown here is derived from an EMBL/GenBank/DDBJ whole genome shotgun (WGS) entry which is preliminary data.</text>
</comment>
<keyword evidence="2" id="KW-1185">Reference proteome</keyword>
<sequence>MDRRSLLSGAGAAALLPLLPACVPKEELHTNALTPPASVVAQRALQTRRFDTQDDTALLQATVGVLQDLGFTITESRAAGGLVTGTKDRDAVEAGQVAAQVILAILAAAAGSRTHRMVMDRDQRIRVLVVVRPTQDRRASTARVTFQRVVMNTDNQVSRTETLDDPVLYQRFFEHLAQSSFLTAHEI</sequence>